<keyword evidence="3" id="KW-1185">Reference proteome</keyword>
<dbReference type="EMBL" id="CACTIH010001808">
    <property type="protein sequence ID" value="CAA2963298.1"/>
    <property type="molecule type" value="Genomic_DNA"/>
</dbReference>
<gene>
    <name evidence="2" type="ORF">OLEA9_A024173</name>
</gene>
<name>A0A8S0QC93_OLEEU</name>
<feature type="compositionally biased region" description="Gly residues" evidence="1">
    <location>
        <begin position="76"/>
        <end position="88"/>
    </location>
</feature>
<feature type="region of interest" description="Disordered" evidence="1">
    <location>
        <begin position="23"/>
        <end position="115"/>
    </location>
</feature>
<reference evidence="2 3" key="1">
    <citation type="submission" date="2019-12" db="EMBL/GenBank/DDBJ databases">
        <authorList>
            <person name="Alioto T."/>
            <person name="Alioto T."/>
            <person name="Gomez Garrido J."/>
        </authorList>
    </citation>
    <scope>NUCLEOTIDE SEQUENCE [LARGE SCALE GENOMIC DNA]</scope>
</reference>
<proteinExistence type="predicted"/>
<dbReference type="Proteomes" id="UP000594638">
    <property type="component" value="Unassembled WGS sequence"/>
</dbReference>
<protein>
    <submittedName>
        <fullName evidence="2">Uncharacterized protein</fullName>
    </submittedName>
</protein>
<organism evidence="2 3">
    <name type="scientific">Olea europaea subsp. europaea</name>
    <dbReference type="NCBI Taxonomy" id="158383"/>
    <lineage>
        <taxon>Eukaryota</taxon>
        <taxon>Viridiplantae</taxon>
        <taxon>Streptophyta</taxon>
        <taxon>Embryophyta</taxon>
        <taxon>Tracheophyta</taxon>
        <taxon>Spermatophyta</taxon>
        <taxon>Magnoliopsida</taxon>
        <taxon>eudicotyledons</taxon>
        <taxon>Gunneridae</taxon>
        <taxon>Pentapetalae</taxon>
        <taxon>asterids</taxon>
        <taxon>lamiids</taxon>
        <taxon>Lamiales</taxon>
        <taxon>Oleaceae</taxon>
        <taxon>Oleeae</taxon>
        <taxon>Olea</taxon>
    </lineage>
</organism>
<evidence type="ECO:0000256" key="1">
    <source>
        <dbReference type="SAM" id="MobiDB-lite"/>
    </source>
</evidence>
<sequence length="214" mass="22336">MLRRDLGELYTEVAVLRGDVAGFRAREGGGGGRVGGAGGGQDGRVGGVGRGRDGRDGGSWGGGAGGGQDDREGGGRDMGAGGRDGSAGGVTEEEAEGTPEVVVEGDERAAEDKRTPEMTDDDVVFVSEGAMEVPKGKKRANDAPELMVGHLYHHHLQTTNEKRPKTLARQHIGLDRRKKKIISKTSSSLHNDTIAAIQVVVSTIASIIAMVFHV</sequence>
<evidence type="ECO:0000313" key="3">
    <source>
        <dbReference type="Proteomes" id="UP000594638"/>
    </source>
</evidence>
<feature type="compositionally biased region" description="Gly residues" evidence="1">
    <location>
        <begin position="28"/>
        <end position="49"/>
    </location>
</feature>
<comment type="caution">
    <text evidence="2">The sequence shown here is derived from an EMBL/GenBank/DDBJ whole genome shotgun (WGS) entry which is preliminary data.</text>
</comment>
<feature type="compositionally biased region" description="Basic and acidic residues" evidence="1">
    <location>
        <begin position="105"/>
        <end position="115"/>
    </location>
</feature>
<dbReference type="AlphaFoldDB" id="A0A8S0QC93"/>
<feature type="compositionally biased region" description="Gly residues" evidence="1">
    <location>
        <begin position="57"/>
        <end position="67"/>
    </location>
</feature>
<evidence type="ECO:0000313" key="2">
    <source>
        <dbReference type="EMBL" id="CAA2963298.1"/>
    </source>
</evidence>
<dbReference type="Gramene" id="OE9A024173T1">
    <property type="protein sequence ID" value="OE9A024173C1"/>
    <property type="gene ID" value="OE9A024173"/>
</dbReference>
<accession>A0A8S0QC93</accession>